<sequence>MLIVAFFLFGFHPPDFSVLIQGLFFFVTATLSLDRPYHTTHAVRISFLAKGCCLSYHCSPGEMFHTLDLHF</sequence>
<gene>
    <name evidence="1" type="ORF">BDW59DRAFT_137406</name>
</gene>
<name>A0ABR4J891_9EURO</name>
<organism evidence="1 2">
    <name type="scientific">Aspergillus cavernicola</name>
    <dbReference type="NCBI Taxonomy" id="176166"/>
    <lineage>
        <taxon>Eukaryota</taxon>
        <taxon>Fungi</taxon>
        <taxon>Dikarya</taxon>
        <taxon>Ascomycota</taxon>
        <taxon>Pezizomycotina</taxon>
        <taxon>Eurotiomycetes</taxon>
        <taxon>Eurotiomycetidae</taxon>
        <taxon>Eurotiales</taxon>
        <taxon>Aspergillaceae</taxon>
        <taxon>Aspergillus</taxon>
        <taxon>Aspergillus subgen. Nidulantes</taxon>
    </lineage>
</organism>
<evidence type="ECO:0000313" key="1">
    <source>
        <dbReference type="EMBL" id="KAL2835258.1"/>
    </source>
</evidence>
<comment type="caution">
    <text evidence="1">The sequence shown here is derived from an EMBL/GenBank/DDBJ whole genome shotgun (WGS) entry which is preliminary data.</text>
</comment>
<protein>
    <recommendedName>
        <fullName evidence="3">Secreted protein</fullName>
    </recommendedName>
</protein>
<keyword evidence="2" id="KW-1185">Reference proteome</keyword>
<accession>A0ABR4J891</accession>
<dbReference type="EMBL" id="JBFXLS010000001">
    <property type="protein sequence ID" value="KAL2835258.1"/>
    <property type="molecule type" value="Genomic_DNA"/>
</dbReference>
<evidence type="ECO:0000313" key="2">
    <source>
        <dbReference type="Proteomes" id="UP001610335"/>
    </source>
</evidence>
<proteinExistence type="predicted"/>
<evidence type="ECO:0008006" key="3">
    <source>
        <dbReference type="Google" id="ProtNLM"/>
    </source>
</evidence>
<dbReference type="Proteomes" id="UP001610335">
    <property type="component" value="Unassembled WGS sequence"/>
</dbReference>
<reference evidence="1 2" key="1">
    <citation type="submission" date="2024-07" db="EMBL/GenBank/DDBJ databases">
        <title>Section-level genome sequencing and comparative genomics of Aspergillus sections Usti and Cavernicolus.</title>
        <authorList>
            <consortium name="Lawrence Berkeley National Laboratory"/>
            <person name="Nybo J.L."/>
            <person name="Vesth T.C."/>
            <person name="Theobald S."/>
            <person name="Frisvad J.C."/>
            <person name="Larsen T.O."/>
            <person name="Kjaerboelling I."/>
            <person name="Rothschild-Mancinelli K."/>
            <person name="Lyhne E.K."/>
            <person name="Kogle M.E."/>
            <person name="Barry K."/>
            <person name="Clum A."/>
            <person name="Na H."/>
            <person name="Ledsgaard L."/>
            <person name="Lin J."/>
            <person name="Lipzen A."/>
            <person name="Kuo A."/>
            <person name="Riley R."/>
            <person name="Mondo S."/>
            <person name="LaButti K."/>
            <person name="Haridas S."/>
            <person name="Pangalinan J."/>
            <person name="Salamov A.A."/>
            <person name="Simmons B.A."/>
            <person name="Magnuson J.K."/>
            <person name="Chen J."/>
            <person name="Drula E."/>
            <person name="Henrissat B."/>
            <person name="Wiebenga A."/>
            <person name="Lubbers R.J."/>
            <person name="Gomes A.C."/>
            <person name="Makela M.R."/>
            <person name="Stajich J."/>
            <person name="Grigoriev I.V."/>
            <person name="Mortensen U.H."/>
            <person name="De vries R.P."/>
            <person name="Baker S.E."/>
            <person name="Andersen M.R."/>
        </authorList>
    </citation>
    <scope>NUCLEOTIDE SEQUENCE [LARGE SCALE GENOMIC DNA]</scope>
    <source>
        <strain evidence="1 2">CBS 600.67</strain>
    </source>
</reference>